<dbReference type="AlphaFoldDB" id="A0A9Q3D2H3"/>
<dbReference type="Pfam" id="PF13976">
    <property type="entry name" value="gag_pre-integrs"/>
    <property type="match status" value="1"/>
</dbReference>
<dbReference type="PROSITE" id="PS00141">
    <property type="entry name" value="ASP_PROTEASE"/>
    <property type="match status" value="1"/>
</dbReference>
<evidence type="ECO:0000259" key="3">
    <source>
        <dbReference type="PROSITE" id="PS50158"/>
    </source>
</evidence>
<accession>A0A9Q3D2H3</accession>
<name>A0A9Q3D2H3_9BASI</name>
<dbReference type="OrthoDB" id="3344688at2759"/>
<sequence>MYFMGDSDYFQHSTEDGNIKQNLVARIFIQRSVEHDSYEAITSCVHGSDARKIYQALKDRFNHPSWLSVVFHANIIFQKQDNHINDINVYAMTINEAVQNLENQIGKINSELITTLAIFFGVPSMQQHITPAINTLMANNLNRKFRPDDLLNMILQIATASSNFDHSTEIAQINAASKFGTRNKSNDNAYKDNENHPNWLPSTSYCKKETRMLSSQYPCHYCGEVGHWSPTCPIWVKVNDVKNKSRRQQVNVAGMGVVPTLDNDEALIDSGATHSVVGNLSLFTSWEQTDMRLSVTSLESFKVNAIGSISLSTPYGPLQLDNVLYFGDIPGVIFSLGHLLEEILLISFLKHSFCLYNQNHHFLTIKQNNQWLIPFDNSIQTTINIKAISPHICSMNSAAKSLQSESLLWHKRIGHRSIGNLKCLQESNIVIGIPSFSFSDIKLFNDCSLSKSQH</sequence>
<evidence type="ECO:0008006" key="7">
    <source>
        <dbReference type="Google" id="ProtNLM"/>
    </source>
</evidence>
<dbReference type="InterPro" id="IPR054722">
    <property type="entry name" value="PolX-like_BBD"/>
</dbReference>
<dbReference type="GO" id="GO:0003676">
    <property type="term" value="F:nucleic acid binding"/>
    <property type="evidence" value="ECO:0007669"/>
    <property type="project" value="InterPro"/>
</dbReference>
<keyword evidence="2" id="KW-0862">Zinc</keyword>
<dbReference type="GO" id="GO:0004190">
    <property type="term" value="F:aspartic-type endopeptidase activity"/>
    <property type="evidence" value="ECO:0007669"/>
    <property type="project" value="InterPro"/>
</dbReference>
<dbReference type="InterPro" id="IPR025724">
    <property type="entry name" value="GAG-pre-integrase_dom"/>
</dbReference>
<dbReference type="InterPro" id="IPR001995">
    <property type="entry name" value="Peptidase_A2_cat"/>
</dbReference>
<proteinExistence type="predicted"/>
<protein>
    <recommendedName>
        <fullName evidence="7">CCHC-type domain-containing protein</fullName>
    </recommendedName>
</protein>
<dbReference type="PROSITE" id="PS50175">
    <property type="entry name" value="ASP_PROT_RETROV"/>
    <property type="match status" value="1"/>
</dbReference>
<dbReference type="GO" id="GO:0006397">
    <property type="term" value="P:mRNA processing"/>
    <property type="evidence" value="ECO:0007669"/>
    <property type="project" value="UniProtKB-KW"/>
</dbReference>
<dbReference type="SUPFAM" id="SSF57756">
    <property type="entry name" value="Retrovirus zinc finger-like domains"/>
    <property type="match status" value="1"/>
</dbReference>
<dbReference type="PROSITE" id="PS50158">
    <property type="entry name" value="ZF_CCHC"/>
    <property type="match status" value="1"/>
</dbReference>
<evidence type="ECO:0000313" key="5">
    <source>
        <dbReference type="EMBL" id="MBW0494317.1"/>
    </source>
</evidence>
<evidence type="ECO:0000259" key="4">
    <source>
        <dbReference type="PROSITE" id="PS50175"/>
    </source>
</evidence>
<dbReference type="InterPro" id="IPR036875">
    <property type="entry name" value="Znf_CCHC_sf"/>
</dbReference>
<dbReference type="GO" id="GO:0006508">
    <property type="term" value="P:proteolysis"/>
    <property type="evidence" value="ECO:0007669"/>
    <property type="project" value="InterPro"/>
</dbReference>
<keyword evidence="1" id="KW-0507">mRNA processing</keyword>
<evidence type="ECO:0000256" key="1">
    <source>
        <dbReference type="ARBA" id="ARBA00022664"/>
    </source>
</evidence>
<evidence type="ECO:0000313" key="6">
    <source>
        <dbReference type="Proteomes" id="UP000765509"/>
    </source>
</evidence>
<dbReference type="InterPro" id="IPR001878">
    <property type="entry name" value="Znf_CCHC"/>
</dbReference>
<dbReference type="InterPro" id="IPR001969">
    <property type="entry name" value="Aspartic_peptidase_AS"/>
</dbReference>
<feature type="domain" description="Peptidase A2" evidence="4">
    <location>
        <begin position="264"/>
        <end position="308"/>
    </location>
</feature>
<gene>
    <name evidence="5" type="ORF">O181_034032</name>
</gene>
<dbReference type="EMBL" id="AVOT02012516">
    <property type="protein sequence ID" value="MBW0494317.1"/>
    <property type="molecule type" value="Genomic_DNA"/>
</dbReference>
<evidence type="ECO:0000256" key="2">
    <source>
        <dbReference type="PROSITE-ProRule" id="PRU00047"/>
    </source>
</evidence>
<organism evidence="5 6">
    <name type="scientific">Austropuccinia psidii MF-1</name>
    <dbReference type="NCBI Taxonomy" id="1389203"/>
    <lineage>
        <taxon>Eukaryota</taxon>
        <taxon>Fungi</taxon>
        <taxon>Dikarya</taxon>
        <taxon>Basidiomycota</taxon>
        <taxon>Pucciniomycotina</taxon>
        <taxon>Pucciniomycetes</taxon>
        <taxon>Pucciniales</taxon>
        <taxon>Sphaerophragmiaceae</taxon>
        <taxon>Austropuccinia</taxon>
    </lineage>
</organism>
<comment type="caution">
    <text evidence="5">The sequence shown here is derived from an EMBL/GenBank/DDBJ whole genome shotgun (WGS) entry which is preliminary data.</text>
</comment>
<keyword evidence="2" id="KW-0863">Zinc-finger</keyword>
<dbReference type="Proteomes" id="UP000765509">
    <property type="component" value="Unassembled WGS sequence"/>
</dbReference>
<keyword evidence="6" id="KW-1185">Reference proteome</keyword>
<dbReference type="Pfam" id="PF22936">
    <property type="entry name" value="Pol_BBD"/>
    <property type="match status" value="1"/>
</dbReference>
<reference evidence="5" key="1">
    <citation type="submission" date="2021-03" db="EMBL/GenBank/DDBJ databases">
        <title>Draft genome sequence of rust myrtle Austropuccinia psidii MF-1, a brazilian biotype.</title>
        <authorList>
            <person name="Quecine M.C."/>
            <person name="Pachon D.M.R."/>
            <person name="Bonatelli M.L."/>
            <person name="Correr F.H."/>
            <person name="Franceschini L.M."/>
            <person name="Leite T.F."/>
            <person name="Margarido G.R.A."/>
            <person name="Almeida C.A."/>
            <person name="Ferrarezi J.A."/>
            <person name="Labate C.A."/>
        </authorList>
    </citation>
    <scope>NUCLEOTIDE SEQUENCE</scope>
    <source>
        <strain evidence="5">MF-1</strain>
    </source>
</reference>
<dbReference type="GO" id="GO:0008270">
    <property type="term" value="F:zinc ion binding"/>
    <property type="evidence" value="ECO:0007669"/>
    <property type="project" value="UniProtKB-KW"/>
</dbReference>
<feature type="domain" description="CCHC-type" evidence="3">
    <location>
        <begin position="219"/>
        <end position="233"/>
    </location>
</feature>
<keyword evidence="2" id="KW-0479">Metal-binding</keyword>